<evidence type="ECO:0000256" key="2">
    <source>
        <dbReference type="ARBA" id="ARBA00004604"/>
    </source>
</evidence>
<evidence type="ECO:0000256" key="7">
    <source>
        <dbReference type="ARBA" id="ARBA00022835"/>
    </source>
</evidence>
<keyword evidence="7" id="KW-0271">Exosome</keyword>
<dbReference type="PANTHER" id="PTHR11097:SF14">
    <property type="entry name" value="EXOSOME COMPLEX COMPONENT RRP45"/>
    <property type="match status" value="1"/>
</dbReference>
<evidence type="ECO:0000256" key="10">
    <source>
        <dbReference type="ARBA" id="ARBA00077933"/>
    </source>
</evidence>
<dbReference type="InterPro" id="IPR001247">
    <property type="entry name" value="ExoRNase_PH_dom1"/>
</dbReference>
<dbReference type="PANTHER" id="PTHR11097">
    <property type="entry name" value="EXOSOME COMPLEX EXONUCLEASE RIBOSOMAL RNA PROCESSING PROTEIN"/>
    <property type="match status" value="1"/>
</dbReference>
<dbReference type="FunFam" id="3.30.230.70:FF:000005">
    <property type="entry name" value="Exosome complex component RRP45"/>
    <property type="match status" value="1"/>
</dbReference>
<dbReference type="GO" id="GO:0034476">
    <property type="term" value="P:U5 snRNA 3'-end processing"/>
    <property type="evidence" value="ECO:0007669"/>
    <property type="project" value="EnsemblFungi"/>
</dbReference>
<dbReference type="EMBL" id="LXFE01001113">
    <property type="protein sequence ID" value="OLL23903.1"/>
    <property type="molecule type" value="Genomic_DNA"/>
</dbReference>
<evidence type="ECO:0000256" key="6">
    <source>
        <dbReference type="ARBA" id="ARBA00022552"/>
    </source>
</evidence>
<dbReference type="GO" id="GO:0035925">
    <property type="term" value="F:mRNA 3'-UTR AU-rich region binding"/>
    <property type="evidence" value="ECO:0007669"/>
    <property type="project" value="TreeGrafter"/>
</dbReference>
<dbReference type="InterPro" id="IPR050590">
    <property type="entry name" value="Exosome_comp_Rrp42_subfam"/>
</dbReference>
<evidence type="ECO:0000259" key="12">
    <source>
        <dbReference type="Pfam" id="PF03725"/>
    </source>
</evidence>
<keyword evidence="14" id="KW-1185">Reference proteome</keyword>
<dbReference type="GO" id="GO:0016075">
    <property type="term" value="P:rRNA catabolic process"/>
    <property type="evidence" value="ECO:0007669"/>
    <property type="project" value="TreeGrafter"/>
</dbReference>
<dbReference type="GO" id="GO:0071038">
    <property type="term" value="P:TRAMP-dependent tRNA surveillance pathway"/>
    <property type="evidence" value="ECO:0007669"/>
    <property type="project" value="EnsemblFungi"/>
</dbReference>
<evidence type="ECO:0000259" key="11">
    <source>
        <dbReference type="Pfam" id="PF01138"/>
    </source>
</evidence>
<keyword evidence="8" id="KW-0694">RNA-binding</keyword>
<keyword evidence="9" id="KW-0539">Nucleus</keyword>
<dbReference type="Pfam" id="PF03725">
    <property type="entry name" value="RNase_PH_C"/>
    <property type="match status" value="1"/>
</dbReference>
<evidence type="ECO:0000256" key="5">
    <source>
        <dbReference type="ARBA" id="ARBA00022490"/>
    </source>
</evidence>
<evidence type="ECO:0000256" key="1">
    <source>
        <dbReference type="ARBA" id="ARBA00004496"/>
    </source>
</evidence>
<organism evidence="13 14">
    <name type="scientific">Neolecta irregularis (strain DAH-3)</name>
    <dbReference type="NCBI Taxonomy" id="1198029"/>
    <lineage>
        <taxon>Eukaryota</taxon>
        <taxon>Fungi</taxon>
        <taxon>Dikarya</taxon>
        <taxon>Ascomycota</taxon>
        <taxon>Taphrinomycotina</taxon>
        <taxon>Neolectales</taxon>
        <taxon>Neolectaceae</taxon>
        <taxon>Neolecta</taxon>
    </lineage>
</organism>
<gene>
    <name evidence="13" type="ORF">NEOLI_002543</name>
</gene>
<dbReference type="GO" id="GO:0071035">
    <property type="term" value="P:nuclear polyadenylation-dependent rRNA catabolic process"/>
    <property type="evidence" value="ECO:0007669"/>
    <property type="project" value="EnsemblFungi"/>
</dbReference>
<sequence length="294" mass="33195">MKDLDPSVNERDFVLKALEECIRIDSRTVEEFRPIKIVFGEEYGLVDVRVGKTRIIVRISAEVTRPYSDRPFEGIFVINTEVSPMASSVFEAGRQSEEEVIISRLIEKAIRRSRALDTESLCIMAGKKCWCLRADVHYLSHDGGLVDATCIAVIAGLLHFRRPDVTVEGEDVTIHPPSERVPVPLAVMHIPICITFSFFLSGTVSIVDADLREERLREGEMTITLNKHHEICQVSKAGGVAMQPHEIMNCMKLALVRVTEISDLLAKALEEDKTNREKQNTFRETAENERYIQG</sequence>
<dbReference type="InterPro" id="IPR033100">
    <property type="entry name" value="Rrp45"/>
</dbReference>
<evidence type="ECO:0000313" key="13">
    <source>
        <dbReference type="EMBL" id="OLL23903.1"/>
    </source>
</evidence>
<dbReference type="OrthoDB" id="10264038at2759"/>
<protein>
    <recommendedName>
        <fullName evidence="4">Exosome complex component RRP45</fullName>
    </recommendedName>
    <alternativeName>
        <fullName evidence="10">Ribosomal RNA-processing protein 45</fullName>
    </alternativeName>
</protein>
<evidence type="ECO:0000256" key="4">
    <source>
        <dbReference type="ARBA" id="ARBA00019572"/>
    </source>
</evidence>
<dbReference type="GO" id="GO:0000467">
    <property type="term" value="P:exonucleolytic trimming to generate mature 3'-end of 5.8S rRNA from tricistronic rRNA transcript (SSU-rRNA, 5.8S rRNA, LSU-rRNA)"/>
    <property type="evidence" value="ECO:0007669"/>
    <property type="project" value="EnsemblFungi"/>
</dbReference>
<comment type="similarity">
    <text evidence="3">Belongs to the RNase PH family.</text>
</comment>
<dbReference type="InterPro" id="IPR036345">
    <property type="entry name" value="ExoRNase_PH_dom2_sf"/>
</dbReference>
<keyword evidence="6" id="KW-0698">rRNA processing</keyword>
<dbReference type="InterPro" id="IPR027408">
    <property type="entry name" value="PNPase/RNase_PH_dom_sf"/>
</dbReference>
<keyword evidence="5" id="KW-0963">Cytoplasm</keyword>
<comment type="caution">
    <text evidence="13">The sequence shown here is derived from an EMBL/GenBank/DDBJ whole genome shotgun (WGS) entry which is preliminary data.</text>
</comment>
<feature type="domain" description="Exoribonuclease phosphorolytic" evidence="11">
    <location>
        <begin position="31"/>
        <end position="163"/>
    </location>
</feature>
<dbReference type="Gene3D" id="3.30.230.70">
    <property type="entry name" value="GHMP Kinase, N-terminal domain"/>
    <property type="match status" value="1"/>
</dbReference>
<feature type="domain" description="Exoribonuclease phosphorolytic" evidence="12">
    <location>
        <begin position="189"/>
        <end position="255"/>
    </location>
</feature>
<name>A0A1U7LMU6_NEOID</name>
<dbReference type="CDD" id="cd11368">
    <property type="entry name" value="RNase_PH_RRP45"/>
    <property type="match status" value="1"/>
</dbReference>
<evidence type="ECO:0000313" key="14">
    <source>
        <dbReference type="Proteomes" id="UP000186594"/>
    </source>
</evidence>
<accession>A0A1U7LMU6</accession>
<dbReference type="AlphaFoldDB" id="A0A1U7LMU6"/>
<reference evidence="13 14" key="1">
    <citation type="submission" date="2016-04" db="EMBL/GenBank/DDBJ databases">
        <title>Evolutionary innovation and constraint leading to complex multicellularity in the Ascomycota.</title>
        <authorList>
            <person name="Cisse O."/>
            <person name="Nguyen A."/>
            <person name="Hewitt D.A."/>
            <person name="Jedd G."/>
            <person name="Stajich J.E."/>
        </authorList>
    </citation>
    <scope>NUCLEOTIDE SEQUENCE [LARGE SCALE GENOMIC DNA]</scope>
    <source>
        <strain evidence="13 14">DAH-3</strain>
    </source>
</reference>
<dbReference type="GO" id="GO:0034475">
    <property type="term" value="P:U4 snRNA 3'-end processing"/>
    <property type="evidence" value="ECO:0007669"/>
    <property type="project" value="EnsemblFungi"/>
</dbReference>
<dbReference type="InterPro" id="IPR015847">
    <property type="entry name" value="ExoRNase_PH_dom2"/>
</dbReference>
<dbReference type="Pfam" id="PF01138">
    <property type="entry name" value="RNase_PH"/>
    <property type="match status" value="1"/>
</dbReference>
<dbReference type="Proteomes" id="UP000186594">
    <property type="component" value="Unassembled WGS sequence"/>
</dbReference>
<evidence type="ECO:0000256" key="8">
    <source>
        <dbReference type="ARBA" id="ARBA00022884"/>
    </source>
</evidence>
<proteinExistence type="inferred from homology"/>
<dbReference type="GO" id="GO:0000176">
    <property type="term" value="C:nuclear exosome (RNase complex)"/>
    <property type="evidence" value="ECO:0007669"/>
    <property type="project" value="EnsemblFungi"/>
</dbReference>
<dbReference type="GO" id="GO:0005730">
    <property type="term" value="C:nucleolus"/>
    <property type="evidence" value="ECO:0007669"/>
    <property type="project" value="UniProtKB-SubCell"/>
</dbReference>
<dbReference type="SUPFAM" id="SSF55666">
    <property type="entry name" value="Ribonuclease PH domain 2-like"/>
    <property type="match status" value="1"/>
</dbReference>
<dbReference type="InterPro" id="IPR020568">
    <property type="entry name" value="Ribosomal_Su5_D2-typ_SF"/>
</dbReference>
<evidence type="ECO:0000256" key="3">
    <source>
        <dbReference type="ARBA" id="ARBA00006678"/>
    </source>
</evidence>
<evidence type="ECO:0000256" key="9">
    <source>
        <dbReference type="ARBA" id="ARBA00023242"/>
    </source>
</evidence>
<dbReference type="SUPFAM" id="SSF54211">
    <property type="entry name" value="Ribosomal protein S5 domain 2-like"/>
    <property type="match status" value="1"/>
</dbReference>
<dbReference type="STRING" id="1198029.A0A1U7LMU6"/>
<dbReference type="OMA" id="GPQFENG"/>
<dbReference type="GO" id="GO:0071028">
    <property type="term" value="P:nuclear mRNA surveillance"/>
    <property type="evidence" value="ECO:0007669"/>
    <property type="project" value="TreeGrafter"/>
</dbReference>
<comment type="subcellular location">
    <subcellularLocation>
        <location evidence="1">Cytoplasm</location>
    </subcellularLocation>
    <subcellularLocation>
        <location evidence="2">Nucleus</location>
        <location evidence="2">Nucleolus</location>
    </subcellularLocation>
</comment>
<dbReference type="GO" id="GO:0034473">
    <property type="term" value="P:U1 snRNA 3'-end processing"/>
    <property type="evidence" value="ECO:0007669"/>
    <property type="project" value="EnsemblFungi"/>
</dbReference>
<dbReference type="GO" id="GO:0000177">
    <property type="term" value="C:cytoplasmic exosome (RNase complex)"/>
    <property type="evidence" value="ECO:0007669"/>
    <property type="project" value="EnsemblFungi"/>
</dbReference>